<feature type="region of interest" description="Disordered" evidence="1">
    <location>
        <begin position="215"/>
        <end position="257"/>
    </location>
</feature>
<name>A0A9W9CIF3_9PLEO</name>
<reference evidence="2" key="1">
    <citation type="submission" date="2022-10" db="EMBL/GenBank/DDBJ databases">
        <title>Tapping the CABI collections for fungal endophytes: first genome assemblies for Collariella, Neodidymelliopsis, Ascochyta clinopodiicola, Didymella pomorum, Didymosphaeria variabile, Neocosmospora piperis and Neocucurbitaria cava.</title>
        <authorList>
            <person name="Hill R."/>
        </authorList>
    </citation>
    <scope>NUCLEOTIDE SEQUENCE</scope>
    <source>
        <strain evidence="2">IMI 356814</strain>
    </source>
</reference>
<evidence type="ECO:0000313" key="2">
    <source>
        <dbReference type="EMBL" id="KAJ4364126.1"/>
    </source>
</evidence>
<comment type="caution">
    <text evidence="2">The sequence shown here is derived from an EMBL/GenBank/DDBJ whole genome shotgun (WGS) entry which is preliminary data.</text>
</comment>
<organism evidence="2 3">
    <name type="scientific">Neocucurbitaria cava</name>
    <dbReference type="NCBI Taxonomy" id="798079"/>
    <lineage>
        <taxon>Eukaryota</taxon>
        <taxon>Fungi</taxon>
        <taxon>Dikarya</taxon>
        <taxon>Ascomycota</taxon>
        <taxon>Pezizomycotina</taxon>
        <taxon>Dothideomycetes</taxon>
        <taxon>Pleosporomycetidae</taxon>
        <taxon>Pleosporales</taxon>
        <taxon>Pleosporineae</taxon>
        <taxon>Cucurbitariaceae</taxon>
        <taxon>Neocucurbitaria</taxon>
    </lineage>
</organism>
<feature type="region of interest" description="Disordered" evidence="1">
    <location>
        <begin position="865"/>
        <end position="895"/>
    </location>
</feature>
<protein>
    <submittedName>
        <fullName evidence="2">Uncharacterized protein</fullName>
    </submittedName>
</protein>
<dbReference type="EMBL" id="JAPEUY010000018">
    <property type="protein sequence ID" value="KAJ4364126.1"/>
    <property type="molecule type" value="Genomic_DNA"/>
</dbReference>
<feature type="region of interest" description="Disordered" evidence="1">
    <location>
        <begin position="319"/>
        <end position="378"/>
    </location>
</feature>
<dbReference type="OrthoDB" id="3795193at2759"/>
<proteinExistence type="predicted"/>
<evidence type="ECO:0000313" key="3">
    <source>
        <dbReference type="Proteomes" id="UP001140560"/>
    </source>
</evidence>
<feature type="region of interest" description="Disordered" evidence="1">
    <location>
        <begin position="426"/>
        <end position="450"/>
    </location>
</feature>
<gene>
    <name evidence="2" type="ORF">N0V83_009581</name>
</gene>
<keyword evidence="3" id="KW-1185">Reference proteome</keyword>
<accession>A0A9W9CIF3</accession>
<dbReference type="Proteomes" id="UP001140560">
    <property type="component" value="Unassembled WGS sequence"/>
</dbReference>
<dbReference type="AlphaFoldDB" id="A0A9W9CIF3"/>
<evidence type="ECO:0000256" key="1">
    <source>
        <dbReference type="SAM" id="MobiDB-lite"/>
    </source>
</evidence>
<sequence>MQPSNFLIEKASGYSSLLLRFHRLPPYTHPSLPVSYLLYDMYSPTMSPQGPQLTAPAAQDDLENFDFENFKAGSYDFSNIDFEVFNFDEEFPKDKVDSITVHAPSIPDATPKAQVLELSAPTYAPTTEVFREPASEQVVASTPYEPLSQEAPMHLDLTNDATNQVGSEPEFDIFKSKFISIGQFYQLQAATQTPQALKSPSDIHLHPDYSNIQSNFITPQIPPPKKRKKKQSKVVAHSGVKRKRYAKDEPDLSTLDGRPEIGTKEYFDWFYAPRQQAAKIAEPQHTKQVTSVDVADDLVAQPKAAVDVQKDTPVVVNATNSKKRVERPEVDSDEAGDDPVAKRVKLNGVPETTELPPEHEPVNEPAANPPKPTKVQETTSLLPEEEWLLHGPEVDFLKDLVPENDLTQSEAALDASIDTDITRQAINSKKRAERPESDAGEALDAPVAKRPKRAVATEVAQEQNNGTEWLLQQPVQGFEELNMPITMLGEEHQIGMPPPAIPQVPDEQHAMHMLPAPIAQLQFANNAQAQQAVPTLVQEHQIGMPPPANPQGPNADWEHVMHMFPAPTAQLQFANYAQSQQAVATHPLPHNWRAPLNDPTLPNNVDDQSYYVAQLVAAFMDITQCIDSEDVDSFQEHWETLASGRPSPYTEEMMEIISWQLVTIAEDLHRQGPISLGVYDATKLKNAKKSQKLTFGARIQQICTLLRLSKARCETCLKGDGLEMIVATPVLLVAQTKGNKNQNQGRQGVLVAGRKTKKKGKIAVHRDADDEATLAPMLAPTLAPAQYPAQYPAIPPALPSHEQYASEFGDFPGQPAVYAPVAPHPQYPQPYLAHPHLTQSPGMIRRPTPLANNGGAVNQIMQQIPPEHAYGRKRPRDDDPLDPELLVYPPSKRQK</sequence>